<feature type="DNA-binding region" description="OmpR/PhoB-type" evidence="7">
    <location>
        <begin position="117"/>
        <end position="216"/>
    </location>
</feature>
<dbReference type="AlphaFoldDB" id="A0A6S6ST14"/>
<dbReference type="InterPro" id="IPR001789">
    <property type="entry name" value="Sig_transdc_resp-reg_receiver"/>
</dbReference>
<evidence type="ECO:0000259" key="8">
    <source>
        <dbReference type="PROSITE" id="PS50110"/>
    </source>
</evidence>
<dbReference type="GO" id="GO:0032993">
    <property type="term" value="C:protein-DNA complex"/>
    <property type="evidence" value="ECO:0007669"/>
    <property type="project" value="TreeGrafter"/>
</dbReference>
<dbReference type="InterPro" id="IPR016032">
    <property type="entry name" value="Sig_transdc_resp-reg_C-effctor"/>
</dbReference>
<evidence type="ECO:0000256" key="1">
    <source>
        <dbReference type="ARBA" id="ARBA00022553"/>
    </source>
</evidence>
<evidence type="ECO:0000256" key="4">
    <source>
        <dbReference type="ARBA" id="ARBA00023125"/>
    </source>
</evidence>
<dbReference type="InterPro" id="IPR011006">
    <property type="entry name" value="CheY-like_superfamily"/>
</dbReference>
<protein>
    <recommendedName>
        <fullName evidence="11">DNA-binding response regulator</fullName>
    </recommendedName>
</protein>
<evidence type="ECO:0008006" key="11">
    <source>
        <dbReference type="Google" id="ProtNLM"/>
    </source>
</evidence>
<sequence length="218" mass="25584">MRILSVGLDKELLESLSKNGRYIFDESYNMYDSSNFLIFRSYDLILLSYKSDFEKTSKFIKNMELKYKTPTIVISSETSKSTEIDFLEEGANDFVKKPFDVDIILSRIDSKLRNHVNNKIYCGEKLVIELDQESVYFGDKKLDIRGKPFDILVYLIKYKNKVISKDRLLNAIWEEPEYITPNVIETSINAIRQKLDKAIDKKCIETVRRRGYKFCYGV</sequence>
<dbReference type="GO" id="GO:0000156">
    <property type="term" value="F:phosphorelay response regulator activity"/>
    <property type="evidence" value="ECO:0007669"/>
    <property type="project" value="TreeGrafter"/>
</dbReference>
<dbReference type="SMART" id="SM00862">
    <property type="entry name" value="Trans_reg_C"/>
    <property type="match status" value="1"/>
</dbReference>
<organism evidence="10">
    <name type="scientific">uncultured Campylobacterales bacterium</name>
    <dbReference type="NCBI Taxonomy" id="352960"/>
    <lineage>
        <taxon>Bacteria</taxon>
        <taxon>Pseudomonadati</taxon>
        <taxon>Campylobacterota</taxon>
        <taxon>Epsilonproteobacteria</taxon>
        <taxon>Campylobacterales</taxon>
        <taxon>environmental samples</taxon>
    </lineage>
</organism>
<accession>A0A6S6ST14</accession>
<dbReference type="Pfam" id="PF00486">
    <property type="entry name" value="Trans_reg_C"/>
    <property type="match status" value="1"/>
</dbReference>
<dbReference type="PANTHER" id="PTHR48111:SF22">
    <property type="entry name" value="REGULATOR OF RPOS"/>
    <property type="match status" value="1"/>
</dbReference>
<dbReference type="GO" id="GO:0000976">
    <property type="term" value="F:transcription cis-regulatory region binding"/>
    <property type="evidence" value="ECO:0007669"/>
    <property type="project" value="TreeGrafter"/>
</dbReference>
<comment type="caution">
    <text evidence="6">Lacks conserved residue(s) required for the propagation of feature annotation.</text>
</comment>
<keyword evidence="4 7" id="KW-0238">DNA-binding</keyword>
<dbReference type="PROSITE" id="PS51755">
    <property type="entry name" value="OMPR_PHOB"/>
    <property type="match status" value="1"/>
</dbReference>
<reference evidence="10" key="1">
    <citation type="submission" date="2020-01" db="EMBL/GenBank/DDBJ databases">
        <authorList>
            <person name="Meier V. D."/>
            <person name="Meier V D."/>
        </authorList>
    </citation>
    <scope>NUCLEOTIDE SEQUENCE</scope>
    <source>
        <strain evidence="10">HLG_WM_MAG_12</strain>
    </source>
</reference>
<keyword evidence="2" id="KW-0902">Two-component regulatory system</keyword>
<evidence type="ECO:0000259" key="9">
    <source>
        <dbReference type="PROSITE" id="PS51755"/>
    </source>
</evidence>
<name>A0A6S6ST14_9BACT</name>
<keyword evidence="5" id="KW-0804">Transcription</keyword>
<dbReference type="Gene3D" id="3.40.50.2300">
    <property type="match status" value="1"/>
</dbReference>
<dbReference type="CDD" id="cd00383">
    <property type="entry name" value="trans_reg_C"/>
    <property type="match status" value="1"/>
</dbReference>
<dbReference type="SUPFAM" id="SSF46894">
    <property type="entry name" value="C-terminal effector domain of the bipartite response regulators"/>
    <property type="match status" value="1"/>
</dbReference>
<dbReference type="PROSITE" id="PS50110">
    <property type="entry name" value="RESPONSE_REGULATORY"/>
    <property type="match status" value="1"/>
</dbReference>
<dbReference type="PANTHER" id="PTHR48111">
    <property type="entry name" value="REGULATOR OF RPOS"/>
    <property type="match status" value="1"/>
</dbReference>
<evidence type="ECO:0000313" key="10">
    <source>
        <dbReference type="EMBL" id="CAA6805720.1"/>
    </source>
</evidence>
<keyword evidence="3" id="KW-0805">Transcription regulation</keyword>
<feature type="domain" description="OmpR/PhoB-type" evidence="9">
    <location>
        <begin position="117"/>
        <end position="216"/>
    </location>
</feature>
<evidence type="ECO:0000256" key="7">
    <source>
        <dbReference type="PROSITE-ProRule" id="PRU01091"/>
    </source>
</evidence>
<evidence type="ECO:0000256" key="2">
    <source>
        <dbReference type="ARBA" id="ARBA00023012"/>
    </source>
</evidence>
<dbReference type="InterPro" id="IPR039420">
    <property type="entry name" value="WalR-like"/>
</dbReference>
<feature type="domain" description="Response regulatory" evidence="8">
    <location>
        <begin position="1"/>
        <end position="112"/>
    </location>
</feature>
<dbReference type="InterPro" id="IPR036388">
    <property type="entry name" value="WH-like_DNA-bd_sf"/>
</dbReference>
<evidence type="ECO:0000256" key="5">
    <source>
        <dbReference type="ARBA" id="ARBA00023163"/>
    </source>
</evidence>
<evidence type="ECO:0000256" key="3">
    <source>
        <dbReference type="ARBA" id="ARBA00023015"/>
    </source>
</evidence>
<dbReference type="Gene3D" id="1.10.10.10">
    <property type="entry name" value="Winged helix-like DNA-binding domain superfamily/Winged helix DNA-binding domain"/>
    <property type="match status" value="1"/>
</dbReference>
<gene>
    <name evidence="10" type="ORF">HELGO_WM13518</name>
</gene>
<evidence type="ECO:0000256" key="6">
    <source>
        <dbReference type="PROSITE-ProRule" id="PRU00169"/>
    </source>
</evidence>
<dbReference type="GO" id="GO:0006355">
    <property type="term" value="P:regulation of DNA-templated transcription"/>
    <property type="evidence" value="ECO:0007669"/>
    <property type="project" value="InterPro"/>
</dbReference>
<dbReference type="EMBL" id="CACVAW010000020">
    <property type="protein sequence ID" value="CAA6805720.1"/>
    <property type="molecule type" value="Genomic_DNA"/>
</dbReference>
<proteinExistence type="predicted"/>
<dbReference type="GO" id="GO:0005829">
    <property type="term" value="C:cytosol"/>
    <property type="evidence" value="ECO:0007669"/>
    <property type="project" value="TreeGrafter"/>
</dbReference>
<dbReference type="InterPro" id="IPR001867">
    <property type="entry name" value="OmpR/PhoB-type_DNA-bd"/>
</dbReference>
<dbReference type="SUPFAM" id="SSF52172">
    <property type="entry name" value="CheY-like"/>
    <property type="match status" value="1"/>
</dbReference>
<keyword evidence="1" id="KW-0597">Phosphoprotein</keyword>